<reference evidence="1" key="1">
    <citation type="journal article" date="2019" name="bioRxiv">
        <title>The Genome of the Zebra Mussel, Dreissena polymorpha: A Resource for Invasive Species Research.</title>
        <authorList>
            <person name="McCartney M.A."/>
            <person name="Auch B."/>
            <person name="Kono T."/>
            <person name="Mallez S."/>
            <person name="Zhang Y."/>
            <person name="Obille A."/>
            <person name="Becker A."/>
            <person name="Abrahante J.E."/>
            <person name="Garbe J."/>
            <person name="Badalamenti J.P."/>
            <person name="Herman A."/>
            <person name="Mangelson H."/>
            <person name="Liachko I."/>
            <person name="Sullivan S."/>
            <person name="Sone E.D."/>
            <person name="Koren S."/>
            <person name="Silverstein K.A.T."/>
            <person name="Beckman K.B."/>
            <person name="Gohl D.M."/>
        </authorList>
    </citation>
    <scope>NUCLEOTIDE SEQUENCE</scope>
    <source>
        <strain evidence="1">Duluth1</strain>
        <tissue evidence="1">Whole animal</tissue>
    </source>
</reference>
<sequence length="68" mass="7539">MFCNKDEVYHSRLRTWKRDSVWGVILPVEACLGDDVEPVVLIVLRAPTLWLAVSGANSLLSASDQVTP</sequence>
<name>A0A9D4GDW6_DREPO</name>
<evidence type="ECO:0000313" key="1">
    <source>
        <dbReference type="EMBL" id="KAH3813613.1"/>
    </source>
</evidence>
<organism evidence="1 2">
    <name type="scientific">Dreissena polymorpha</name>
    <name type="common">Zebra mussel</name>
    <name type="synonym">Mytilus polymorpha</name>
    <dbReference type="NCBI Taxonomy" id="45954"/>
    <lineage>
        <taxon>Eukaryota</taxon>
        <taxon>Metazoa</taxon>
        <taxon>Spiralia</taxon>
        <taxon>Lophotrochozoa</taxon>
        <taxon>Mollusca</taxon>
        <taxon>Bivalvia</taxon>
        <taxon>Autobranchia</taxon>
        <taxon>Heteroconchia</taxon>
        <taxon>Euheterodonta</taxon>
        <taxon>Imparidentia</taxon>
        <taxon>Neoheterodontei</taxon>
        <taxon>Myida</taxon>
        <taxon>Dreissenoidea</taxon>
        <taxon>Dreissenidae</taxon>
        <taxon>Dreissena</taxon>
    </lineage>
</organism>
<proteinExistence type="predicted"/>
<accession>A0A9D4GDW6</accession>
<dbReference type="EMBL" id="JAIWYP010000006">
    <property type="protein sequence ID" value="KAH3813613.1"/>
    <property type="molecule type" value="Genomic_DNA"/>
</dbReference>
<keyword evidence="2" id="KW-1185">Reference proteome</keyword>
<evidence type="ECO:0000313" key="2">
    <source>
        <dbReference type="Proteomes" id="UP000828390"/>
    </source>
</evidence>
<gene>
    <name evidence="1" type="ORF">DPMN_142078</name>
</gene>
<dbReference type="AlphaFoldDB" id="A0A9D4GDW6"/>
<protein>
    <submittedName>
        <fullName evidence="1">Uncharacterized protein</fullName>
    </submittedName>
</protein>
<comment type="caution">
    <text evidence="1">The sequence shown here is derived from an EMBL/GenBank/DDBJ whole genome shotgun (WGS) entry which is preliminary data.</text>
</comment>
<dbReference type="Proteomes" id="UP000828390">
    <property type="component" value="Unassembled WGS sequence"/>
</dbReference>
<reference evidence="1" key="2">
    <citation type="submission" date="2020-11" db="EMBL/GenBank/DDBJ databases">
        <authorList>
            <person name="McCartney M.A."/>
            <person name="Auch B."/>
            <person name="Kono T."/>
            <person name="Mallez S."/>
            <person name="Becker A."/>
            <person name="Gohl D.M."/>
            <person name="Silverstein K.A.T."/>
            <person name="Koren S."/>
            <person name="Bechman K.B."/>
            <person name="Herman A."/>
            <person name="Abrahante J.E."/>
            <person name="Garbe J."/>
        </authorList>
    </citation>
    <scope>NUCLEOTIDE SEQUENCE</scope>
    <source>
        <strain evidence="1">Duluth1</strain>
        <tissue evidence="1">Whole animal</tissue>
    </source>
</reference>